<dbReference type="PROSITE" id="PS01317">
    <property type="entry name" value="SSRP"/>
    <property type="match status" value="1"/>
</dbReference>
<dbReference type="RefSeq" id="WP_058357170.1">
    <property type="nucleotide sequence ID" value="NZ_CABKVG010000010.1"/>
</dbReference>
<evidence type="ECO:0000256" key="4">
    <source>
        <dbReference type="SAM" id="MobiDB-lite"/>
    </source>
</evidence>
<dbReference type="CDD" id="cd09294">
    <property type="entry name" value="SmpB"/>
    <property type="match status" value="1"/>
</dbReference>
<protein>
    <recommendedName>
        <fullName evidence="3">SsrA-binding protein</fullName>
    </recommendedName>
    <alternativeName>
        <fullName evidence="3">Small protein B</fullName>
    </alternativeName>
</protein>
<accession>A0ABY4E278</accession>
<evidence type="ECO:0000256" key="3">
    <source>
        <dbReference type="HAMAP-Rule" id="MF_00023"/>
    </source>
</evidence>
<dbReference type="InterPro" id="IPR023620">
    <property type="entry name" value="SmpB"/>
</dbReference>
<dbReference type="InterPro" id="IPR020081">
    <property type="entry name" value="SsrA-bd_prot_CS"/>
</dbReference>
<sequence length="151" mass="17524">MSIISNKKAFHDYFIEEQLEAGLVLEGWEVKAIRAGRVQIKESYVYYRDGAFYLIGCHITPLPEASTHVKPDVTRSRKLLMKQGEIEKWFGKVERAGLTVVPLNLHYSRGRIKADIGLAKGKKLHDKRESEKDKDWQREKQRIMKHSNNDS</sequence>
<dbReference type="NCBIfam" id="TIGR00086">
    <property type="entry name" value="smpB"/>
    <property type="match status" value="1"/>
</dbReference>
<gene>
    <name evidence="3 5" type="primary">smpB</name>
    <name evidence="5" type="ORF">LVJ82_00425</name>
</gene>
<dbReference type="NCBIfam" id="NF003843">
    <property type="entry name" value="PRK05422.1"/>
    <property type="match status" value="1"/>
</dbReference>
<comment type="similarity">
    <text evidence="3">Belongs to the SmpB family.</text>
</comment>
<keyword evidence="6" id="KW-1185">Reference proteome</keyword>
<name>A0ABY4E278_9NEIS</name>
<evidence type="ECO:0000256" key="1">
    <source>
        <dbReference type="ARBA" id="ARBA00022490"/>
    </source>
</evidence>
<evidence type="ECO:0000313" key="6">
    <source>
        <dbReference type="Proteomes" id="UP000832011"/>
    </source>
</evidence>
<dbReference type="Pfam" id="PF01668">
    <property type="entry name" value="SmpB"/>
    <property type="match status" value="1"/>
</dbReference>
<dbReference type="Proteomes" id="UP000832011">
    <property type="component" value="Chromosome"/>
</dbReference>
<dbReference type="PANTHER" id="PTHR30308">
    <property type="entry name" value="TMRNA-BINDING COMPONENT OF TRANS-TRANSLATION TAGGING COMPLEX"/>
    <property type="match status" value="1"/>
</dbReference>
<dbReference type="EMBL" id="CP091511">
    <property type="protein sequence ID" value="UOO89480.1"/>
    <property type="molecule type" value="Genomic_DNA"/>
</dbReference>
<dbReference type="InterPro" id="IPR000037">
    <property type="entry name" value="SsrA-bd_prot"/>
</dbReference>
<dbReference type="HAMAP" id="MF_00023">
    <property type="entry name" value="SmpB"/>
    <property type="match status" value="1"/>
</dbReference>
<keyword evidence="1 3" id="KW-0963">Cytoplasm</keyword>
<feature type="compositionally biased region" description="Basic and acidic residues" evidence="4">
    <location>
        <begin position="126"/>
        <end position="151"/>
    </location>
</feature>
<reference evidence="5 6" key="1">
    <citation type="journal article" date="2022" name="Res Sq">
        <title>Evolution of multicellular longitudinally dividing oral cavity symbionts (Neisseriaceae).</title>
        <authorList>
            <person name="Nyongesa S."/>
            <person name="Weber P."/>
            <person name="Bernet E."/>
            <person name="Pullido F."/>
            <person name="Nieckarz M."/>
            <person name="Delaby M."/>
            <person name="Nieves C."/>
            <person name="Viehboeck T."/>
            <person name="Krause N."/>
            <person name="Rivera-Millot A."/>
            <person name="Nakamura A."/>
            <person name="Vischer N."/>
            <person name="VanNieuwenhze M."/>
            <person name="Brun Y."/>
            <person name="Cava F."/>
            <person name="Bulgheresi S."/>
            <person name="Veyrier F."/>
        </authorList>
    </citation>
    <scope>NUCLEOTIDE SEQUENCE [LARGE SCALE GENOMIC DNA]</scope>
    <source>
        <strain evidence="5 6">SN4</strain>
    </source>
</reference>
<feature type="region of interest" description="Disordered" evidence="4">
    <location>
        <begin position="121"/>
        <end position="151"/>
    </location>
</feature>
<dbReference type="SUPFAM" id="SSF74982">
    <property type="entry name" value="Small protein B (SmpB)"/>
    <property type="match status" value="1"/>
</dbReference>
<organism evidence="5 6">
    <name type="scientific">Vitreoscilla massiliensis</name>
    <dbReference type="NCBI Taxonomy" id="1689272"/>
    <lineage>
        <taxon>Bacteria</taxon>
        <taxon>Pseudomonadati</taxon>
        <taxon>Pseudomonadota</taxon>
        <taxon>Betaproteobacteria</taxon>
        <taxon>Neisseriales</taxon>
        <taxon>Neisseriaceae</taxon>
        <taxon>Vitreoscilla</taxon>
    </lineage>
</organism>
<dbReference type="PANTHER" id="PTHR30308:SF2">
    <property type="entry name" value="SSRA-BINDING PROTEIN"/>
    <property type="match status" value="1"/>
</dbReference>
<evidence type="ECO:0000256" key="2">
    <source>
        <dbReference type="ARBA" id="ARBA00022884"/>
    </source>
</evidence>
<comment type="subcellular location">
    <subcellularLocation>
        <location evidence="3">Cytoplasm</location>
    </subcellularLocation>
    <text evidence="3">The tmRNA-SmpB complex associates with stalled 70S ribosomes.</text>
</comment>
<keyword evidence="2 3" id="KW-0694">RNA-binding</keyword>
<evidence type="ECO:0000313" key="5">
    <source>
        <dbReference type="EMBL" id="UOO89480.1"/>
    </source>
</evidence>
<proteinExistence type="inferred from homology"/>
<comment type="function">
    <text evidence="3">Required for rescue of stalled ribosomes mediated by trans-translation. Binds to transfer-messenger RNA (tmRNA), required for stable association of tmRNA with ribosomes. tmRNA and SmpB together mimic tRNA shape, replacing the anticodon stem-loop with SmpB. tmRNA is encoded by the ssrA gene; the 2 termini fold to resemble tRNA(Ala) and it encodes a 'tag peptide', a short internal open reading frame. During trans-translation Ala-aminoacylated tmRNA acts like a tRNA, entering the A-site of stalled ribosomes, displacing the stalled mRNA. The ribosome then switches to translate the ORF on the tmRNA; the nascent peptide is terminated with the 'tag peptide' encoded by the tmRNA and targeted for degradation. The ribosome is freed to recommence translation, which seems to be the essential function of trans-translation.</text>
</comment>
<dbReference type="Gene3D" id="2.40.280.10">
    <property type="match status" value="1"/>
</dbReference>